<evidence type="ECO:0000256" key="1">
    <source>
        <dbReference type="SAM" id="MobiDB-lite"/>
    </source>
</evidence>
<keyword evidence="3" id="KW-1185">Reference proteome</keyword>
<gene>
    <name evidence="2" type="ORF">SPIL2461_LOCUS5720</name>
</gene>
<evidence type="ECO:0000313" key="3">
    <source>
        <dbReference type="Proteomes" id="UP000649617"/>
    </source>
</evidence>
<reference evidence="2" key="1">
    <citation type="submission" date="2021-02" db="EMBL/GenBank/DDBJ databases">
        <authorList>
            <person name="Dougan E. K."/>
            <person name="Rhodes N."/>
            <person name="Thang M."/>
            <person name="Chan C."/>
        </authorList>
    </citation>
    <scope>NUCLEOTIDE SEQUENCE</scope>
</reference>
<sequence>MKNLKAIKAKNAARVFRAQAEERLRRQAAAAEASSSSSSAGSCNNPVLLGAKVPEDSASLQHRDMAAKHEDDAMSSLSSNSWLEDPAVQDAGPPPDGGLFWSVVKQALKELCCCS</sequence>
<dbReference type="AlphaFoldDB" id="A0A812MIE3"/>
<dbReference type="EMBL" id="CAJNIZ010008224">
    <property type="protein sequence ID" value="CAE7265506.1"/>
    <property type="molecule type" value="Genomic_DNA"/>
</dbReference>
<protein>
    <submittedName>
        <fullName evidence="2">Uncharacterized protein</fullName>
    </submittedName>
</protein>
<feature type="compositionally biased region" description="Basic and acidic residues" evidence="1">
    <location>
        <begin position="61"/>
        <end position="72"/>
    </location>
</feature>
<feature type="region of interest" description="Disordered" evidence="1">
    <location>
        <begin position="26"/>
        <end position="94"/>
    </location>
</feature>
<feature type="compositionally biased region" description="Low complexity" evidence="1">
    <location>
        <begin position="27"/>
        <end position="40"/>
    </location>
</feature>
<organism evidence="2 3">
    <name type="scientific">Symbiodinium pilosum</name>
    <name type="common">Dinoflagellate</name>
    <dbReference type="NCBI Taxonomy" id="2952"/>
    <lineage>
        <taxon>Eukaryota</taxon>
        <taxon>Sar</taxon>
        <taxon>Alveolata</taxon>
        <taxon>Dinophyceae</taxon>
        <taxon>Suessiales</taxon>
        <taxon>Symbiodiniaceae</taxon>
        <taxon>Symbiodinium</taxon>
    </lineage>
</organism>
<accession>A0A812MIE3</accession>
<proteinExistence type="predicted"/>
<dbReference type="Proteomes" id="UP000649617">
    <property type="component" value="Unassembled WGS sequence"/>
</dbReference>
<evidence type="ECO:0000313" key="2">
    <source>
        <dbReference type="EMBL" id="CAE7265506.1"/>
    </source>
</evidence>
<name>A0A812MIE3_SYMPI</name>
<comment type="caution">
    <text evidence="2">The sequence shown here is derived from an EMBL/GenBank/DDBJ whole genome shotgun (WGS) entry which is preliminary data.</text>
</comment>